<proteinExistence type="inferred from homology"/>
<evidence type="ECO:0000256" key="3">
    <source>
        <dbReference type="ARBA" id="ARBA00022475"/>
    </source>
</evidence>
<evidence type="ECO:0000313" key="10">
    <source>
        <dbReference type="Proteomes" id="UP000027725"/>
    </source>
</evidence>
<evidence type="ECO:0000256" key="4">
    <source>
        <dbReference type="ARBA" id="ARBA00022692"/>
    </source>
</evidence>
<evidence type="ECO:0000313" key="9">
    <source>
        <dbReference type="EMBL" id="KEP71692.1"/>
    </source>
</evidence>
<dbReference type="eggNOG" id="COG0601">
    <property type="taxonomic scope" value="Bacteria"/>
</dbReference>
<dbReference type="Proteomes" id="UP000027725">
    <property type="component" value="Unassembled WGS sequence"/>
</dbReference>
<evidence type="ECO:0000259" key="8">
    <source>
        <dbReference type="PROSITE" id="PS50928"/>
    </source>
</evidence>
<feature type="transmembrane region" description="Helical" evidence="7">
    <location>
        <begin position="236"/>
        <end position="261"/>
    </location>
</feature>
<dbReference type="InterPro" id="IPR000515">
    <property type="entry name" value="MetI-like"/>
</dbReference>
<comment type="caution">
    <text evidence="9">The sequence shown here is derived from an EMBL/GenBank/DDBJ whole genome shotgun (WGS) entry which is preliminary data.</text>
</comment>
<comment type="subcellular location">
    <subcellularLocation>
        <location evidence="1 7">Cell membrane</location>
        <topology evidence="1 7">Multi-pass membrane protein</topology>
    </subcellularLocation>
</comment>
<dbReference type="InterPro" id="IPR045621">
    <property type="entry name" value="BPD_transp_1_N"/>
</dbReference>
<organism evidence="9 10">
    <name type="scientific">Thioclava dalianensis</name>
    <dbReference type="NCBI Taxonomy" id="1185766"/>
    <lineage>
        <taxon>Bacteria</taxon>
        <taxon>Pseudomonadati</taxon>
        <taxon>Pseudomonadota</taxon>
        <taxon>Alphaproteobacteria</taxon>
        <taxon>Rhodobacterales</taxon>
        <taxon>Paracoccaceae</taxon>
        <taxon>Thioclava</taxon>
    </lineage>
</organism>
<evidence type="ECO:0000256" key="2">
    <source>
        <dbReference type="ARBA" id="ARBA00022448"/>
    </source>
</evidence>
<dbReference type="SUPFAM" id="SSF161098">
    <property type="entry name" value="MetI-like"/>
    <property type="match status" value="1"/>
</dbReference>
<keyword evidence="4 7" id="KW-0812">Transmembrane</keyword>
<accession>A0A074UAG6</accession>
<dbReference type="Gene3D" id="1.10.3720.10">
    <property type="entry name" value="MetI-like"/>
    <property type="match status" value="1"/>
</dbReference>
<dbReference type="OrthoDB" id="9807402at2"/>
<feature type="transmembrane region" description="Helical" evidence="7">
    <location>
        <begin position="9"/>
        <end position="30"/>
    </location>
</feature>
<feature type="transmembrane region" description="Helical" evidence="7">
    <location>
        <begin position="281"/>
        <end position="302"/>
    </location>
</feature>
<dbReference type="AlphaFoldDB" id="A0A074UAG6"/>
<dbReference type="EMBL" id="JHEH01000001">
    <property type="protein sequence ID" value="KEP71692.1"/>
    <property type="molecule type" value="Genomic_DNA"/>
</dbReference>
<feature type="transmembrane region" description="Helical" evidence="7">
    <location>
        <begin position="179"/>
        <end position="201"/>
    </location>
</feature>
<keyword evidence="3" id="KW-1003">Cell membrane</keyword>
<keyword evidence="10" id="KW-1185">Reference proteome</keyword>
<evidence type="ECO:0000256" key="5">
    <source>
        <dbReference type="ARBA" id="ARBA00022989"/>
    </source>
</evidence>
<feature type="domain" description="ABC transmembrane type-1" evidence="8">
    <location>
        <begin position="95"/>
        <end position="301"/>
    </location>
</feature>
<reference evidence="9 10" key="1">
    <citation type="submission" date="2014-03" db="EMBL/GenBank/DDBJ databases">
        <title>The draft genome sequence of Thioclava dalianensis DLFJ1-1.</title>
        <authorList>
            <person name="Lai Q."/>
            <person name="Shao Z."/>
        </authorList>
    </citation>
    <scope>NUCLEOTIDE SEQUENCE [LARGE SCALE GENOMIC DNA]</scope>
    <source>
        <strain evidence="9 10">DLFJ1-1</strain>
    </source>
</reference>
<name>A0A074UAG6_9RHOB</name>
<dbReference type="GO" id="GO:0005886">
    <property type="term" value="C:plasma membrane"/>
    <property type="evidence" value="ECO:0007669"/>
    <property type="project" value="UniProtKB-SubCell"/>
</dbReference>
<dbReference type="PANTHER" id="PTHR43163">
    <property type="entry name" value="DIPEPTIDE TRANSPORT SYSTEM PERMEASE PROTEIN DPPB-RELATED"/>
    <property type="match status" value="1"/>
</dbReference>
<dbReference type="PANTHER" id="PTHR43163:SF6">
    <property type="entry name" value="DIPEPTIDE TRANSPORT SYSTEM PERMEASE PROTEIN DPPB-RELATED"/>
    <property type="match status" value="1"/>
</dbReference>
<sequence length="315" mass="34186">MGGYILKRLLLAIPVILGITVIVFLIMAMIPGDPATAILGSYATPDNVARINRDLGLDKPLVARYFIWLWNMLHGDFGQSFSLNRPVIDVVLERFNNTLILAGTSFVLCTVFGILAGVISAARQYGLADKAITFAVLLGISIPSFFLGMMMILFFAVDLRWFPVSGMTAIYGGGDLADVIHHLTMPALALAVVATGVVARLSRSAMLEVLRQDFIRTARAKGVREGRVIWGHALRAAMVSIIPVLGIQAGFVLSGAVYIEIVFQWPGIGRMLVDAILQRDILLVQGGVVFVASCYVIFNIIVDVAQSLLDPRIKT</sequence>
<evidence type="ECO:0000256" key="1">
    <source>
        <dbReference type="ARBA" id="ARBA00004651"/>
    </source>
</evidence>
<evidence type="ECO:0000256" key="7">
    <source>
        <dbReference type="RuleBase" id="RU363032"/>
    </source>
</evidence>
<feature type="transmembrane region" description="Helical" evidence="7">
    <location>
        <begin position="99"/>
        <end position="122"/>
    </location>
</feature>
<evidence type="ECO:0000256" key="6">
    <source>
        <dbReference type="ARBA" id="ARBA00023136"/>
    </source>
</evidence>
<dbReference type="PROSITE" id="PS50928">
    <property type="entry name" value="ABC_TM1"/>
    <property type="match status" value="1"/>
</dbReference>
<dbReference type="InterPro" id="IPR035906">
    <property type="entry name" value="MetI-like_sf"/>
</dbReference>
<dbReference type="STRING" id="1185766.SAMN05216224_105103"/>
<dbReference type="Pfam" id="PF19300">
    <property type="entry name" value="BPD_transp_1_N"/>
    <property type="match status" value="1"/>
</dbReference>
<feature type="transmembrane region" description="Helical" evidence="7">
    <location>
        <begin position="134"/>
        <end position="159"/>
    </location>
</feature>
<dbReference type="GO" id="GO:0055085">
    <property type="term" value="P:transmembrane transport"/>
    <property type="evidence" value="ECO:0007669"/>
    <property type="project" value="InterPro"/>
</dbReference>
<dbReference type="RefSeq" id="WP_038061292.1">
    <property type="nucleotide sequence ID" value="NZ_FOVB01000005.1"/>
</dbReference>
<dbReference type="Pfam" id="PF00528">
    <property type="entry name" value="BPD_transp_1"/>
    <property type="match status" value="1"/>
</dbReference>
<keyword evidence="6 7" id="KW-0472">Membrane</keyword>
<comment type="similarity">
    <text evidence="7">Belongs to the binding-protein-dependent transport system permease family.</text>
</comment>
<dbReference type="CDD" id="cd06261">
    <property type="entry name" value="TM_PBP2"/>
    <property type="match status" value="1"/>
</dbReference>
<protein>
    <submittedName>
        <fullName evidence="9">Glutathione ABC transporter permease</fullName>
    </submittedName>
</protein>
<keyword evidence="5 7" id="KW-1133">Transmembrane helix</keyword>
<gene>
    <name evidence="9" type="ORF">DL1_01415</name>
</gene>
<keyword evidence="2 7" id="KW-0813">Transport</keyword>